<dbReference type="Gene3D" id="3.40.50.300">
    <property type="entry name" value="P-loop containing nucleotide triphosphate hydrolases"/>
    <property type="match status" value="1"/>
</dbReference>
<protein>
    <recommendedName>
        <fullName evidence="7">Helicase C-terminal domain-containing protein</fullName>
    </recommendedName>
</protein>
<evidence type="ECO:0000256" key="1">
    <source>
        <dbReference type="ARBA" id="ARBA00004123"/>
    </source>
</evidence>
<dbReference type="GO" id="GO:0042393">
    <property type="term" value="F:histone binding"/>
    <property type="evidence" value="ECO:0007669"/>
    <property type="project" value="TreeGrafter"/>
</dbReference>
<evidence type="ECO:0000259" key="7">
    <source>
        <dbReference type="PROSITE" id="PS51194"/>
    </source>
</evidence>
<dbReference type="GO" id="GO:0140658">
    <property type="term" value="F:ATP-dependent chromatin remodeler activity"/>
    <property type="evidence" value="ECO:0007669"/>
    <property type="project" value="TreeGrafter"/>
</dbReference>
<evidence type="ECO:0000256" key="4">
    <source>
        <dbReference type="ARBA" id="ARBA00023125"/>
    </source>
</evidence>
<dbReference type="EnsemblMetazoa" id="MESCA006150-RA">
    <property type="protein sequence ID" value="MESCA006150-PA"/>
    <property type="gene ID" value="MESCA006150"/>
</dbReference>
<dbReference type="GO" id="GO:0003682">
    <property type="term" value="F:chromatin binding"/>
    <property type="evidence" value="ECO:0007669"/>
    <property type="project" value="TreeGrafter"/>
</dbReference>
<dbReference type="Pfam" id="PF18375">
    <property type="entry name" value="CDH1_2_SANT_HL1"/>
    <property type="match status" value="1"/>
</dbReference>
<dbReference type="GO" id="GO:0005634">
    <property type="term" value="C:nucleus"/>
    <property type="evidence" value="ECO:0007669"/>
    <property type="project" value="UniProtKB-SubCell"/>
</dbReference>
<organism evidence="8 9">
    <name type="scientific">Megaselia scalaris</name>
    <name type="common">Humpbacked fly</name>
    <name type="synonym">Phora scalaris</name>
    <dbReference type="NCBI Taxonomy" id="36166"/>
    <lineage>
        <taxon>Eukaryota</taxon>
        <taxon>Metazoa</taxon>
        <taxon>Ecdysozoa</taxon>
        <taxon>Arthropoda</taxon>
        <taxon>Hexapoda</taxon>
        <taxon>Insecta</taxon>
        <taxon>Pterygota</taxon>
        <taxon>Neoptera</taxon>
        <taxon>Endopterygota</taxon>
        <taxon>Diptera</taxon>
        <taxon>Brachycera</taxon>
        <taxon>Muscomorpha</taxon>
        <taxon>Platypezoidea</taxon>
        <taxon>Phoridae</taxon>
        <taxon>Megaseliini</taxon>
        <taxon>Megaselia</taxon>
    </lineage>
</organism>
<reference evidence="8" key="2">
    <citation type="submission" date="2015-06" db="UniProtKB">
        <authorList>
            <consortium name="EnsemblMetazoa"/>
        </authorList>
    </citation>
    <scope>IDENTIFICATION</scope>
</reference>
<dbReference type="OMA" id="HCEENEN"/>
<dbReference type="PROSITE" id="PS51194">
    <property type="entry name" value="HELICASE_CTER"/>
    <property type="match status" value="1"/>
</dbReference>
<dbReference type="PANTHER" id="PTHR45623:SF14">
    <property type="entry name" value="CHROMODOMAIN-HELICASE-DNA-BINDING PROTEIN 1"/>
    <property type="match status" value="1"/>
</dbReference>
<evidence type="ECO:0000256" key="6">
    <source>
        <dbReference type="SAM" id="MobiDB-lite"/>
    </source>
</evidence>
<dbReference type="PANTHER" id="PTHR45623">
    <property type="entry name" value="CHROMODOMAIN-HELICASE-DNA-BINDING PROTEIN 3-RELATED-RELATED"/>
    <property type="match status" value="1"/>
</dbReference>
<feature type="compositionally biased region" description="Basic residues" evidence="6">
    <location>
        <begin position="529"/>
        <end position="538"/>
    </location>
</feature>
<name>T1GR74_MEGSC</name>
<dbReference type="InterPro" id="IPR056302">
    <property type="entry name" value="CHD1-2/Hrp3_HTH"/>
</dbReference>
<dbReference type="InterPro" id="IPR049730">
    <property type="entry name" value="SNF2/RAD54-like_C"/>
</dbReference>
<dbReference type="InterPro" id="IPR040793">
    <property type="entry name" value="CDH1_2_SANT_HL1"/>
</dbReference>
<dbReference type="Pfam" id="PF23588">
    <property type="entry name" value="HTH_CHD1_Hrp3"/>
    <property type="match status" value="1"/>
</dbReference>
<dbReference type="InterPro" id="IPR001650">
    <property type="entry name" value="Helicase_C-like"/>
</dbReference>
<dbReference type="STRING" id="36166.T1GR74"/>
<dbReference type="GO" id="GO:0034728">
    <property type="term" value="P:nucleosome organization"/>
    <property type="evidence" value="ECO:0007669"/>
    <property type="project" value="TreeGrafter"/>
</dbReference>
<dbReference type="CDD" id="cd18793">
    <property type="entry name" value="SF2_C_SNF"/>
    <property type="match status" value="1"/>
</dbReference>
<accession>T1GR74</accession>
<evidence type="ECO:0000256" key="3">
    <source>
        <dbReference type="ARBA" id="ARBA00022801"/>
    </source>
</evidence>
<dbReference type="GO" id="GO:0016887">
    <property type="term" value="F:ATP hydrolysis activity"/>
    <property type="evidence" value="ECO:0007669"/>
    <property type="project" value="TreeGrafter"/>
</dbReference>
<dbReference type="SUPFAM" id="SSF52540">
    <property type="entry name" value="P-loop containing nucleoside triphosphate hydrolases"/>
    <property type="match status" value="1"/>
</dbReference>
<dbReference type="EMBL" id="CAQQ02169730">
    <property type="status" value="NOT_ANNOTATED_CDS"/>
    <property type="molecule type" value="Genomic_DNA"/>
</dbReference>
<dbReference type="HOGENOM" id="CLU_019036_0_0_1"/>
<keyword evidence="3" id="KW-0378">Hydrolase</keyword>
<reference evidence="9" key="1">
    <citation type="submission" date="2013-02" db="EMBL/GenBank/DDBJ databases">
        <authorList>
            <person name="Hughes D."/>
        </authorList>
    </citation>
    <scope>NUCLEOTIDE SEQUENCE</scope>
    <source>
        <strain>Durham</strain>
        <strain evidence="9">NC isolate 2 -- Noor lab</strain>
    </source>
</reference>
<dbReference type="Proteomes" id="UP000015102">
    <property type="component" value="Unassembled WGS sequence"/>
</dbReference>
<evidence type="ECO:0000256" key="5">
    <source>
        <dbReference type="ARBA" id="ARBA00023242"/>
    </source>
</evidence>
<keyword evidence="9" id="KW-1185">Reference proteome</keyword>
<sequence>MGLNQDLALQRLLKGSGKLVLLDKLLCRLKETGHRVLIFSQMVRMLDILAEYLQKRHWPFQRLDGSIKGEIRRQALDHFNAENSQDFCFLLSTRAGGLGINLATADTVIIFDSDWNPQNDLQAQARAHRIGQKNQVNIYRLVTARSVEEEIVERAKQKMVLDHLVIQRMDTTGRTVLDKNNGGAKNNTTPFNKDDLSAILKFGAEELFKDDQDGEGGDELICDIDDILRRAELRNDDPAMVGDDLLSAFKVAKMKDLYLPPRRQVINKKDNRDSDAHSDGGDGSEFSQDDDPDDSKPKKRGRPTMKEKIKGFNDTEIRKFIKSYKKFPNPLERLEDIACDAELQEKPLNDLRYLGNLLHERCLEFVKNLSNDPGAEQNISVKIGGVSFNAKTVVSSEEELSSLAQILPKDRNERLSWTLDLNTRPANFDIEWDVKDDSKLLCGINQYGIGSWESIKVDPHLNLSDKILPVNLKKKPQSKHLQSRSEYLLRIIKKNLESNKNNSNKSSETAEKVASSVEVTTKSSTDNAKKKKSKKNKKNVIDKPMHFTANNEPRALEVLGDLDPSIFNECKEKMRPVKKSLKALDKPDSNLSSQQLVDHTRQCLLSIGKQIDVCLKEYKDPDRIKEWRSNLWYFVSKFTEFDAKKLFKLYKHALKKVDKCENDKTSKRKNMVNDNSQQTSDTNFKRKRLESENKDLNSSKER</sequence>
<feature type="compositionally biased region" description="Basic and acidic residues" evidence="6">
    <location>
        <begin position="267"/>
        <end position="280"/>
    </location>
</feature>
<evidence type="ECO:0000313" key="8">
    <source>
        <dbReference type="EnsemblMetazoa" id="MESCA006150-PA"/>
    </source>
</evidence>
<comment type="similarity">
    <text evidence="2">Belongs to the SNF2/RAD54 helicase family.</text>
</comment>
<dbReference type="GO" id="GO:0003677">
    <property type="term" value="F:DNA binding"/>
    <property type="evidence" value="ECO:0007669"/>
    <property type="project" value="UniProtKB-KW"/>
</dbReference>
<dbReference type="Pfam" id="PF00271">
    <property type="entry name" value="Helicase_C"/>
    <property type="match status" value="1"/>
</dbReference>
<dbReference type="InterPro" id="IPR025260">
    <property type="entry name" value="CHD1-like_C"/>
</dbReference>
<feature type="compositionally biased region" description="Basic and acidic residues" evidence="6">
    <location>
        <begin position="689"/>
        <end position="702"/>
    </location>
</feature>
<dbReference type="SMART" id="SM00490">
    <property type="entry name" value="HELICc"/>
    <property type="match status" value="1"/>
</dbReference>
<keyword evidence="4" id="KW-0238">DNA-binding</keyword>
<keyword evidence="5" id="KW-0539">Nucleus</keyword>
<dbReference type="GO" id="GO:0000785">
    <property type="term" value="C:chromatin"/>
    <property type="evidence" value="ECO:0007669"/>
    <property type="project" value="TreeGrafter"/>
</dbReference>
<evidence type="ECO:0000313" key="9">
    <source>
        <dbReference type="Proteomes" id="UP000015102"/>
    </source>
</evidence>
<feature type="domain" description="Helicase C-terminal" evidence="7">
    <location>
        <begin position="21"/>
        <end position="172"/>
    </location>
</feature>
<dbReference type="Pfam" id="PF13907">
    <property type="entry name" value="CHD1-like_C"/>
    <property type="match status" value="1"/>
</dbReference>
<comment type="subcellular location">
    <subcellularLocation>
        <location evidence="1">Nucleus</location>
    </subcellularLocation>
</comment>
<feature type="region of interest" description="Disordered" evidence="6">
    <location>
        <begin position="661"/>
        <end position="702"/>
    </location>
</feature>
<feature type="compositionally biased region" description="Polar residues" evidence="6">
    <location>
        <begin position="672"/>
        <end position="682"/>
    </location>
</feature>
<evidence type="ECO:0000256" key="2">
    <source>
        <dbReference type="ARBA" id="ARBA00007025"/>
    </source>
</evidence>
<dbReference type="Gene3D" id="1.10.10.60">
    <property type="entry name" value="Homeodomain-like"/>
    <property type="match status" value="1"/>
</dbReference>
<dbReference type="SMART" id="SM01176">
    <property type="entry name" value="DUF4208"/>
    <property type="match status" value="1"/>
</dbReference>
<dbReference type="AlphaFoldDB" id="T1GR74"/>
<feature type="region of interest" description="Disordered" evidence="6">
    <location>
        <begin position="262"/>
        <end position="308"/>
    </location>
</feature>
<feature type="region of interest" description="Disordered" evidence="6">
    <location>
        <begin position="499"/>
        <end position="540"/>
    </location>
</feature>
<proteinExistence type="inferred from homology"/>
<dbReference type="InterPro" id="IPR027417">
    <property type="entry name" value="P-loop_NTPase"/>
</dbReference>